<keyword evidence="7" id="KW-0406">Ion transport</keyword>
<name>A0A7T4URS5_9GAMM</name>
<evidence type="ECO:0000256" key="5">
    <source>
        <dbReference type="ARBA" id="ARBA00022692"/>
    </source>
</evidence>
<dbReference type="PANTHER" id="PTHR32552:SF81">
    <property type="entry name" value="TONB-DEPENDENT OUTER MEMBRANE RECEPTOR"/>
    <property type="match status" value="1"/>
</dbReference>
<dbReference type="AlphaFoldDB" id="A0A7T4URS5"/>
<keyword evidence="2" id="KW-0813">Transport</keyword>
<accession>A0A7T4URS5</accession>
<evidence type="ECO:0000256" key="2">
    <source>
        <dbReference type="ARBA" id="ARBA00022448"/>
    </source>
</evidence>
<keyword evidence="8" id="KW-0798">TonB box</keyword>
<proteinExistence type="predicted"/>
<dbReference type="Pfam" id="PF00593">
    <property type="entry name" value="TonB_dep_Rec_b-barrel"/>
    <property type="match status" value="1"/>
</dbReference>
<gene>
    <name evidence="12" type="ORF">I6N98_00935</name>
</gene>
<evidence type="ECO:0000256" key="9">
    <source>
        <dbReference type="ARBA" id="ARBA00023136"/>
    </source>
</evidence>
<protein>
    <submittedName>
        <fullName evidence="12">TonB-dependent receptor</fullName>
    </submittedName>
</protein>
<dbReference type="Proteomes" id="UP000596063">
    <property type="component" value="Chromosome"/>
</dbReference>
<keyword evidence="12" id="KW-0675">Receptor</keyword>
<keyword evidence="6" id="KW-0408">Iron</keyword>
<evidence type="ECO:0000256" key="3">
    <source>
        <dbReference type="ARBA" id="ARBA00022452"/>
    </source>
</evidence>
<evidence type="ECO:0000313" key="13">
    <source>
        <dbReference type="Proteomes" id="UP000596063"/>
    </source>
</evidence>
<evidence type="ECO:0000313" key="12">
    <source>
        <dbReference type="EMBL" id="QQD20016.1"/>
    </source>
</evidence>
<evidence type="ECO:0000256" key="10">
    <source>
        <dbReference type="ARBA" id="ARBA00023237"/>
    </source>
</evidence>
<keyword evidence="3" id="KW-1134">Transmembrane beta strand</keyword>
<keyword evidence="10" id="KW-0998">Cell outer membrane</keyword>
<dbReference type="RefSeq" id="WP_198571492.1">
    <property type="nucleotide sequence ID" value="NZ_CP066167.1"/>
</dbReference>
<dbReference type="InterPro" id="IPR036942">
    <property type="entry name" value="Beta-barrel_TonB_sf"/>
</dbReference>
<keyword evidence="5" id="KW-0812">Transmembrane</keyword>
<dbReference type="SUPFAM" id="SSF56935">
    <property type="entry name" value="Porins"/>
    <property type="match status" value="1"/>
</dbReference>
<evidence type="ECO:0000259" key="11">
    <source>
        <dbReference type="Pfam" id="PF00593"/>
    </source>
</evidence>
<evidence type="ECO:0000256" key="7">
    <source>
        <dbReference type="ARBA" id="ARBA00023065"/>
    </source>
</evidence>
<evidence type="ECO:0000256" key="1">
    <source>
        <dbReference type="ARBA" id="ARBA00004571"/>
    </source>
</evidence>
<evidence type="ECO:0000256" key="4">
    <source>
        <dbReference type="ARBA" id="ARBA00022496"/>
    </source>
</evidence>
<dbReference type="InterPro" id="IPR039426">
    <property type="entry name" value="TonB-dep_rcpt-like"/>
</dbReference>
<evidence type="ECO:0000256" key="8">
    <source>
        <dbReference type="ARBA" id="ARBA00023077"/>
    </source>
</evidence>
<sequence length="134" mass="14828">MRQLPLINISDSAQFEPATQERLDALEIGAKIKFNPSLQVNTAVFHYQYKDKQLKTNFRDPIFGALPILRNAPESEVTGAELDIKATPLEGLFVSFSASYLDTEVIEFVSGDSDGNEFDFAGKPFNYSPSGNTC</sequence>
<evidence type="ECO:0000256" key="6">
    <source>
        <dbReference type="ARBA" id="ARBA00023004"/>
    </source>
</evidence>
<organism evidence="12 13">
    <name type="scientific">Spongiibacter nanhainus</name>
    <dbReference type="NCBI Taxonomy" id="2794344"/>
    <lineage>
        <taxon>Bacteria</taxon>
        <taxon>Pseudomonadati</taxon>
        <taxon>Pseudomonadota</taxon>
        <taxon>Gammaproteobacteria</taxon>
        <taxon>Cellvibrionales</taxon>
        <taxon>Spongiibacteraceae</taxon>
        <taxon>Spongiibacter</taxon>
    </lineage>
</organism>
<reference evidence="12 13" key="1">
    <citation type="submission" date="2020-12" db="EMBL/GenBank/DDBJ databases">
        <authorList>
            <person name="Shan Y."/>
        </authorList>
    </citation>
    <scope>NUCLEOTIDE SEQUENCE [LARGE SCALE GENOMIC DNA]</scope>
    <source>
        <strain evidence="13">csc3.9</strain>
    </source>
</reference>
<comment type="subcellular location">
    <subcellularLocation>
        <location evidence="1">Cell outer membrane</location>
        <topology evidence="1">Multi-pass membrane protein</topology>
    </subcellularLocation>
</comment>
<keyword evidence="9" id="KW-0472">Membrane</keyword>
<dbReference type="Gene3D" id="2.40.170.20">
    <property type="entry name" value="TonB-dependent receptor, beta-barrel domain"/>
    <property type="match status" value="1"/>
</dbReference>
<dbReference type="InterPro" id="IPR000531">
    <property type="entry name" value="Beta-barrel_TonB"/>
</dbReference>
<keyword evidence="4" id="KW-0410">Iron transport</keyword>
<dbReference type="PANTHER" id="PTHR32552">
    <property type="entry name" value="FERRICHROME IRON RECEPTOR-RELATED"/>
    <property type="match status" value="1"/>
</dbReference>
<feature type="domain" description="TonB-dependent receptor-like beta-barrel" evidence="11">
    <location>
        <begin position="21"/>
        <end position="129"/>
    </location>
</feature>
<dbReference type="EMBL" id="CP066167">
    <property type="protein sequence ID" value="QQD20016.1"/>
    <property type="molecule type" value="Genomic_DNA"/>
</dbReference>
<keyword evidence="13" id="KW-1185">Reference proteome</keyword>
<dbReference type="GO" id="GO:0006826">
    <property type="term" value="P:iron ion transport"/>
    <property type="evidence" value="ECO:0007669"/>
    <property type="project" value="UniProtKB-KW"/>
</dbReference>
<dbReference type="KEGG" id="snan:I6N98_00935"/>
<dbReference type="GO" id="GO:0009279">
    <property type="term" value="C:cell outer membrane"/>
    <property type="evidence" value="ECO:0007669"/>
    <property type="project" value="UniProtKB-SubCell"/>
</dbReference>